<evidence type="ECO:0000259" key="8">
    <source>
        <dbReference type="Pfam" id="PF03372"/>
    </source>
</evidence>
<feature type="active site" description="Proton donor/acceptor" evidence="5">
    <location>
        <position position="159"/>
    </location>
</feature>
<feature type="binding site" evidence="6">
    <location>
        <position position="161"/>
    </location>
    <ligand>
        <name>Mg(2+)</name>
        <dbReference type="ChEBI" id="CHEBI:18420"/>
        <label>1</label>
    </ligand>
</feature>
<dbReference type="GO" id="GO:0046872">
    <property type="term" value="F:metal ion binding"/>
    <property type="evidence" value="ECO:0007669"/>
    <property type="project" value="UniProtKB-KW"/>
</dbReference>
<evidence type="ECO:0000256" key="6">
    <source>
        <dbReference type="PIRSR" id="PIRSR604808-2"/>
    </source>
</evidence>
<keyword evidence="3 9" id="KW-0378">Hydrolase</keyword>
<gene>
    <name evidence="9" type="ordered locus">SVEN_6146</name>
</gene>
<dbReference type="CDD" id="cd09086">
    <property type="entry name" value="ExoIII-like_AP-endo"/>
    <property type="match status" value="1"/>
</dbReference>
<proteinExistence type="inferred from homology"/>
<dbReference type="Pfam" id="PF03372">
    <property type="entry name" value="Exo_endo_phos"/>
    <property type="match status" value="1"/>
</dbReference>
<evidence type="ECO:0000256" key="4">
    <source>
        <dbReference type="ARBA" id="ARBA00022842"/>
    </source>
</evidence>
<evidence type="ECO:0000313" key="9">
    <source>
        <dbReference type="EMBL" id="CCA59432.1"/>
    </source>
</evidence>
<dbReference type="KEGG" id="sve:SVEN_6146"/>
<evidence type="ECO:0000256" key="1">
    <source>
        <dbReference type="ARBA" id="ARBA00007092"/>
    </source>
</evidence>
<accession>F2RDE0</accession>
<evidence type="ECO:0000256" key="5">
    <source>
        <dbReference type="PIRSR" id="PIRSR604808-1"/>
    </source>
</evidence>
<evidence type="ECO:0000256" key="2">
    <source>
        <dbReference type="ARBA" id="ARBA00022723"/>
    </source>
</evidence>
<dbReference type="Gene3D" id="3.60.10.10">
    <property type="entry name" value="Endonuclease/exonuclease/phosphatase"/>
    <property type="match status" value="1"/>
</dbReference>
<feature type="active site" description="Proton acceptor" evidence="5">
    <location>
        <position position="260"/>
    </location>
</feature>
<feature type="domain" description="Endonuclease/exonuclease/phosphatase" evidence="8">
    <location>
        <begin position="14"/>
        <end position="260"/>
    </location>
</feature>
<reference evidence="9 10" key="1">
    <citation type="journal article" date="2011" name="BMC Genomics">
        <title>Genome-wide analysis of the role of GlnR in Streptomyces venezuelae provides new insights into global nitrogen regulation in actinomycetes.</title>
        <authorList>
            <person name="Pullan S.T."/>
            <person name="Bibb M.J."/>
            <person name="Merrick M."/>
        </authorList>
    </citation>
    <scope>NUCLEOTIDE SEQUENCE [LARGE SCALE GENOMIC DNA]</scope>
    <source>
        <strain evidence="10">ATCC 10712 / CBS 650.69 / DSM 40230 / JCM 4526 / NBRC 13096 / PD 04745</strain>
    </source>
</reference>
<organism evidence="9 10">
    <name type="scientific">Streptomyces venezuelae (strain ATCC 10712 / CBS 650.69 / DSM 40230 / JCM 4526 / NBRC 13096 / PD 04745)</name>
    <dbReference type="NCBI Taxonomy" id="953739"/>
    <lineage>
        <taxon>Bacteria</taxon>
        <taxon>Bacillati</taxon>
        <taxon>Actinomycetota</taxon>
        <taxon>Actinomycetes</taxon>
        <taxon>Kitasatosporales</taxon>
        <taxon>Streptomycetaceae</taxon>
        <taxon>Streptomyces</taxon>
    </lineage>
</organism>
<dbReference type="InterPro" id="IPR036691">
    <property type="entry name" value="Endo/exonu/phosph_ase_sf"/>
</dbReference>
<dbReference type="eggNOG" id="COG0708">
    <property type="taxonomic scope" value="Bacteria"/>
</dbReference>
<name>F2RDE0_STRVP</name>
<keyword evidence="6" id="KW-0464">Manganese</keyword>
<keyword evidence="4 6" id="KW-0460">Magnesium</keyword>
<dbReference type="NCBIfam" id="TIGR00633">
    <property type="entry name" value="xth"/>
    <property type="match status" value="1"/>
</dbReference>
<sequence length="271" mass="29948">MSDPARRLALMRIATWNVNSITARLPRLLAWLESSGTDVLCVQETKCTAEQFPTEELRALGYESVVNATGRWNGVALVSRVGLADVVTGLPGGPEYDGMDEPRAISATCGPVRVWSVYVPNGREVAHEHYAYKLRWLEALKAAVAEDAAGDRPFAVLGDYNIAPTDDDVWDRAAFEGLTHVTEPERAALAGLREAGLSDVVPRPLKYDHPFTYWDYRQLCFPKNRGMRIDLVYGNKPFAEAVTDSYVDREERKGKGASDHAPVVVDLDVKA</sequence>
<dbReference type="GO" id="GO:0006281">
    <property type="term" value="P:DNA repair"/>
    <property type="evidence" value="ECO:0007669"/>
    <property type="project" value="InterPro"/>
</dbReference>
<dbReference type="PANTHER" id="PTHR43250">
    <property type="entry name" value="EXODEOXYRIBONUCLEASE III"/>
    <property type="match status" value="1"/>
</dbReference>
<keyword evidence="10" id="KW-1185">Reference proteome</keyword>
<dbReference type="NCBIfam" id="TIGR00195">
    <property type="entry name" value="exoDNase_III"/>
    <property type="match status" value="1"/>
</dbReference>
<dbReference type="SUPFAM" id="SSF56219">
    <property type="entry name" value="DNase I-like"/>
    <property type="match status" value="1"/>
</dbReference>
<feature type="binding site" evidence="6">
    <location>
        <position position="44"/>
    </location>
    <ligand>
        <name>Mg(2+)</name>
        <dbReference type="ChEBI" id="CHEBI:18420"/>
        <label>1</label>
    </ligand>
</feature>
<feature type="binding site" evidence="6">
    <location>
        <position position="17"/>
    </location>
    <ligand>
        <name>Mg(2+)</name>
        <dbReference type="ChEBI" id="CHEBI:18420"/>
        <label>1</label>
    </ligand>
</feature>
<feature type="binding site" evidence="6">
    <location>
        <position position="159"/>
    </location>
    <ligand>
        <name>Mg(2+)</name>
        <dbReference type="ChEBI" id="CHEBI:18420"/>
        <label>1</label>
    </ligand>
</feature>
<feature type="site" description="Transition state stabilizer" evidence="7">
    <location>
        <position position="161"/>
    </location>
</feature>
<dbReference type="InterPro" id="IPR005135">
    <property type="entry name" value="Endo/exonuclease/phosphatase"/>
</dbReference>
<feature type="active site" evidence="5">
    <location>
        <position position="118"/>
    </location>
</feature>
<feature type="site" description="Important for catalytic activity" evidence="7">
    <location>
        <position position="230"/>
    </location>
</feature>
<dbReference type="HOGENOM" id="CLU_027539_0_2_11"/>
<feature type="site" description="Interaction with DNA substrate" evidence="7">
    <location>
        <position position="260"/>
    </location>
</feature>
<protein>
    <submittedName>
        <fullName evidence="9">Exodeoxyribonuclease III</fullName>
        <ecNumber evidence="9">3.1.11.2</ecNumber>
    </submittedName>
</protein>
<evidence type="ECO:0000256" key="3">
    <source>
        <dbReference type="ARBA" id="ARBA00022801"/>
    </source>
</evidence>
<dbReference type="GO" id="GO:0008311">
    <property type="term" value="F:double-stranded DNA 3'-5' DNA exonuclease activity"/>
    <property type="evidence" value="ECO:0007669"/>
    <property type="project" value="UniProtKB-EC"/>
</dbReference>
<dbReference type="STRING" id="953739.SVEN_6146"/>
<feature type="binding site" evidence="6">
    <location>
        <position position="260"/>
    </location>
    <ligand>
        <name>Mg(2+)</name>
        <dbReference type="ChEBI" id="CHEBI:18420"/>
        <label>1</label>
    </ligand>
</feature>
<dbReference type="PANTHER" id="PTHR43250:SF2">
    <property type="entry name" value="EXODEOXYRIBONUCLEASE III"/>
    <property type="match status" value="1"/>
</dbReference>
<feature type="binding site" evidence="6">
    <location>
        <position position="259"/>
    </location>
    <ligand>
        <name>Mg(2+)</name>
        <dbReference type="ChEBI" id="CHEBI:18420"/>
        <label>1</label>
    </ligand>
</feature>
<evidence type="ECO:0000313" key="10">
    <source>
        <dbReference type="Proteomes" id="UP000006854"/>
    </source>
</evidence>
<dbReference type="PATRIC" id="fig|953739.5.peg.1357"/>
<dbReference type="AlphaFoldDB" id="F2RDE0"/>
<dbReference type="PROSITE" id="PS51435">
    <property type="entry name" value="AP_NUCLEASE_F1_4"/>
    <property type="match status" value="1"/>
</dbReference>
<dbReference type="Proteomes" id="UP000006854">
    <property type="component" value="Chromosome"/>
</dbReference>
<dbReference type="InterPro" id="IPR037493">
    <property type="entry name" value="ExoIII-like"/>
</dbReference>
<comment type="similarity">
    <text evidence="1">Belongs to the DNA repair enzymes AP/ExoA family.</text>
</comment>
<dbReference type="InterPro" id="IPR004808">
    <property type="entry name" value="AP_endonuc_1"/>
</dbReference>
<dbReference type="EC" id="3.1.11.2" evidence="9"/>
<evidence type="ECO:0000256" key="7">
    <source>
        <dbReference type="PIRSR" id="PIRSR604808-3"/>
    </source>
</evidence>
<dbReference type="EMBL" id="FR845719">
    <property type="protein sequence ID" value="CCA59432.1"/>
    <property type="molecule type" value="Genomic_DNA"/>
</dbReference>
<keyword evidence="2 6" id="KW-0479">Metal-binding</keyword>
<comment type="cofactor">
    <cofactor evidence="6">
        <name>Mg(2+)</name>
        <dbReference type="ChEBI" id="CHEBI:18420"/>
    </cofactor>
    <cofactor evidence="6">
        <name>Mn(2+)</name>
        <dbReference type="ChEBI" id="CHEBI:29035"/>
    </cofactor>
    <text evidence="6">Probably binds two magnesium or manganese ions per subunit.</text>
</comment>